<sequence length="225" mass="26047">LHEKKRELGGEYWAFDSVVFCFCNGKPIGDFMDLHNWTKEHYHLQNYRPRTFYEMLAYDSYRDTLMRRNRTYVSMAITIGGDTCGTLLFELYSDIVPKTCANFIKLCTGELGIIPKNDCENYRMHYLDTIFFRLVPDGWIQGGDTLYGSGNDGRSIYGDKFEDENFAIKHDKRGVLSMVNRGRHTNSSQFMIVFQPAPWMDYRYVAFGCVFTTSLGSTLPLVCNV</sequence>
<dbReference type="GO" id="GO:0003755">
    <property type="term" value="F:peptidyl-prolyl cis-trans isomerase activity"/>
    <property type="evidence" value="ECO:0007669"/>
    <property type="project" value="UniProtKB-UniRule"/>
</dbReference>
<organism evidence="3">
    <name type="scientific">Taenia asiatica</name>
    <name type="common">Asian tapeworm</name>
    <dbReference type="NCBI Taxonomy" id="60517"/>
    <lineage>
        <taxon>Eukaryota</taxon>
        <taxon>Metazoa</taxon>
        <taxon>Spiralia</taxon>
        <taxon>Lophotrochozoa</taxon>
        <taxon>Platyhelminthes</taxon>
        <taxon>Cestoda</taxon>
        <taxon>Eucestoda</taxon>
        <taxon>Cyclophyllidea</taxon>
        <taxon>Taeniidae</taxon>
        <taxon>Taenia</taxon>
    </lineage>
</organism>
<comment type="function">
    <text evidence="1">PPIases accelerate the folding of proteins. It catalyzes the cis-trans isomerization of proline imidic peptide bonds in oligopeptides.</text>
</comment>
<name>A0A0R3W8K2_TAEAS</name>
<comment type="similarity">
    <text evidence="1">Belongs to the cyclophilin-type PPIase family.</text>
</comment>
<dbReference type="AlphaFoldDB" id="A0A0R3W8K2"/>
<feature type="domain" description="PPIase cyclophilin-type" evidence="2">
    <location>
        <begin position="74"/>
        <end position="225"/>
    </location>
</feature>
<dbReference type="WBParaSite" id="TASK_0000669701-mRNA-1">
    <property type="protein sequence ID" value="TASK_0000669701-mRNA-1"/>
    <property type="gene ID" value="TASK_0000669701"/>
</dbReference>
<dbReference type="GO" id="GO:0005737">
    <property type="term" value="C:cytoplasm"/>
    <property type="evidence" value="ECO:0007669"/>
    <property type="project" value="TreeGrafter"/>
</dbReference>
<dbReference type="EC" id="5.2.1.8" evidence="1"/>
<evidence type="ECO:0000256" key="1">
    <source>
        <dbReference type="RuleBase" id="RU363019"/>
    </source>
</evidence>
<dbReference type="Gene3D" id="2.40.100.10">
    <property type="entry name" value="Cyclophilin-like"/>
    <property type="match status" value="1"/>
</dbReference>
<dbReference type="PANTHER" id="PTHR11071">
    <property type="entry name" value="PEPTIDYL-PROLYL CIS-TRANS ISOMERASE"/>
    <property type="match status" value="1"/>
</dbReference>
<proteinExistence type="inferred from homology"/>
<comment type="catalytic activity">
    <reaction evidence="1">
        <text>[protein]-peptidylproline (omega=180) = [protein]-peptidylproline (omega=0)</text>
        <dbReference type="Rhea" id="RHEA:16237"/>
        <dbReference type="Rhea" id="RHEA-COMP:10747"/>
        <dbReference type="Rhea" id="RHEA-COMP:10748"/>
        <dbReference type="ChEBI" id="CHEBI:83833"/>
        <dbReference type="ChEBI" id="CHEBI:83834"/>
        <dbReference type="EC" id="5.2.1.8"/>
    </reaction>
</comment>
<dbReference type="InterPro" id="IPR029000">
    <property type="entry name" value="Cyclophilin-like_dom_sf"/>
</dbReference>
<dbReference type="PRINTS" id="PR00153">
    <property type="entry name" value="CSAPPISMRASE"/>
</dbReference>
<evidence type="ECO:0000259" key="2">
    <source>
        <dbReference type="PROSITE" id="PS50072"/>
    </source>
</evidence>
<dbReference type="STRING" id="60517.A0A0R3W8K2"/>
<dbReference type="PROSITE" id="PS50072">
    <property type="entry name" value="CSA_PPIASE_2"/>
    <property type="match status" value="1"/>
</dbReference>
<accession>A0A0R3W8K2</accession>
<dbReference type="SUPFAM" id="SSF50891">
    <property type="entry name" value="Cyclophilin-like"/>
    <property type="match status" value="1"/>
</dbReference>
<dbReference type="Pfam" id="PF00160">
    <property type="entry name" value="Pro_isomerase"/>
    <property type="match status" value="1"/>
</dbReference>
<dbReference type="PANTHER" id="PTHR11071:SF561">
    <property type="entry name" value="PEPTIDYL-PROLYL CIS-TRANS ISOMERASE D-RELATED"/>
    <property type="match status" value="1"/>
</dbReference>
<keyword evidence="1" id="KW-0697">Rotamase</keyword>
<evidence type="ECO:0000313" key="3">
    <source>
        <dbReference type="WBParaSite" id="TASK_0000669701-mRNA-1"/>
    </source>
</evidence>
<reference evidence="3" key="1">
    <citation type="submission" date="2017-02" db="UniProtKB">
        <authorList>
            <consortium name="WormBaseParasite"/>
        </authorList>
    </citation>
    <scope>IDENTIFICATION</scope>
</reference>
<protein>
    <recommendedName>
        <fullName evidence="1">Peptidyl-prolyl cis-trans isomerase</fullName>
        <shortName evidence="1">PPIase</shortName>
        <ecNumber evidence="1">5.2.1.8</ecNumber>
    </recommendedName>
</protein>
<keyword evidence="1" id="KW-0413">Isomerase</keyword>
<dbReference type="InterPro" id="IPR002130">
    <property type="entry name" value="Cyclophilin-type_PPIase_dom"/>
</dbReference>